<feature type="domain" description="Transcription regulator TrmB N-terminal" evidence="1">
    <location>
        <begin position="6"/>
        <end position="73"/>
    </location>
</feature>
<dbReference type="Pfam" id="PF01978">
    <property type="entry name" value="TrmB"/>
    <property type="match status" value="1"/>
</dbReference>
<evidence type="ECO:0000259" key="1">
    <source>
        <dbReference type="Pfam" id="PF01978"/>
    </source>
</evidence>
<dbReference type="InterPro" id="IPR051797">
    <property type="entry name" value="TrmB-like"/>
</dbReference>
<name>A0A0G0LM95_UNCC2</name>
<dbReference type="InterPro" id="IPR002831">
    <property type="entry name" value="Tscrpt_reg_TrmB_N"/>
</dbReference>
<dbReference type="PANTHER" id="PTHR34293:SF1">
    <property type="entry name" value="HTH-TYPE TRANSCRIPTIONAL REGULATOR TRMBL2"/>
    <property type="match status" value="1"/>
</dbReference>
<protein>
    <recommendedName>
        <fullName evidence="1">Transcription regulator TrmB N-terminal domain-containing protein</fullName>
    </recommendedName>
</protein>
<proteinExistence type="predicted"/>
<dbReference type="AlphaFoldDB" id="A0A0G0LM95"/>
<dbReference type="PANTHER" id="PTHR34293">
    <property type="entry name" value="HTH-TYPE TRANSCRIPTIONAL REGULATOR TRMBL2"/>
    <property type="match status" value="1"/>
</dbReference>
<dbReference type="EMBL" id="LBVV01000029">
    <property type="protein sequence ID" value="KKQ93033.1"/>
    <property type="molecule type" value="Genomic_DNA"/>
</dbReference>
<dbReference type="Proteomes" id="UP000034207">
    <property type="component" value="Unassembled WGS sequence"/>
</dbReference>
<dbReference type="InterPro" id="IPR036390">
    <property type="entry name" value="WH_DNA-bd_sf"/>
</dbReference>
<dbReference type="PATRIC" id="fig|1618345.3.peg.1165"/>
<accession>A0A0G0LM95</accession>
<gene>
    <name evidence="2" type="ORF">UT18_C0029G0010</name>
</gene>
<evidence type="ECO:0000313" key="2">
    <source>
        <dbReference type="EMBL" id="KKQ93033.1"/>
    </source>
</evidence>
<dbReference type="SUPFAM" id="SSF46785">
    <property type="entry name" value="Winged helix' DNA-binding domain"/>
    <property type="match status" value="1"/>
</dbReference>
<organism evidence="2 3">
    <name type="scientific">candidate division CPR2 bacterium GW2011_GWC2_39_10</name>
    <dbReference type="NCBI Taxonomy" id="1618345"/>
    <lineage>
        <taxon>Bacteria</taxon>
        <taxon>Bacteria division CPR2</taxon>
    </lineage>
</organism>
<dbReference type="InterPro" id="IPR036388">
    <property type="entry name" value="WH-like_DNA-bd_sf"/>
</dbReference>
<sequence>MKNDVLESIGLNKNEVLIYRTLLGHGEMIASDISKESGLTRTNTYMILKSLTGKSVVEEIDRKKKLIYRLAPPQKLVEWAEIKKREQEDNLRELYAFMPILSGAYNLSLNKPGIKYFEGIEGFKLIYDDILKQQGEVLIMASEFDRSRKEINNFLDEHIIKQASLGIKVRALIPKEDYVNLNYIEEAKNLLVQVRILPLEIFSLHSQILIYSDKVVLSSFKNQLISTSIYNKDIAQTFKVIFGLLWDKSLSEHVEILKQVASG</sequence>
<evidence type="ECO:0000313" key="3">
    <source>
        <dbReference type="Proteomes" id="UP000034207"/>
    </source>
</evidence>
<comment type="caution">
    <text evidence="2">The sequence shown here is derived from an EMBL/GenBank/DDBJ whole genome shotgun (WGS) entry which is preliminary data.</text>
</comment>
<dbReference type="STRING" id="1618345.UT18_C0029G0010"/>
<dbReference type="Gene3D" id="1.10.10.10">
    <property type="entry name" value="Winged helix-like DNA-binding domain superfamily/Winged helix DNA-binding domain"/>
    <property type="match status" value="1"/>
</dbReference>
<dbReference type="InterPro" id="IPR011991">
    <property type="entry name" value="ArsR-like_HTH"/>
</dbReference>
<dbReference type="CDD" id="cd00090">
    <property type="entry name" value="HTH_ARSR"/>
    <property type="match status" value="1"/>
</dbReference>
<reference evidence="2 3" key="1">
    <citation type="journal article" date="2015" name="Nature">
        <title>rRNA introns, odd ribosomes, and small enigmatic genomes across a large radiation of phyla.</title>
        <authorList>
            <person name="Brown C.T."/>
            <person name="Hug L.A."/>
            <person name="Thomas B.C."/>
            <person name="Sharon I."/>
            <person name="Castelle C.J."/>
            <person name="Singh A."/>
            <person name="Wilkins M.J."/>
            <person name="Williams K.H."/>
            <person name="Banfield J.F."/>
        </authorList>
    </citation>
    <scope>NUCLEOTIDE SEQUENCE [LARGE SCALE GENOMIC DNA]</scope>
</reference>